<proteinExistence type="predicted"/>
<name>A0A941I4E6_9BURK</name>
<feature type="compositionally biased region" description="Polar residues" evidence="1">
    <location>
        <begin position="741"/>
        <end position="750"/>
    </location>
</feature>
<feature type="region of interest" description="Disordered" evidence="1">
    <location>
        <begin position="727"/>
        <end position="750"/>
    </location>
</feature>
<dbReference type="InterPro" id="IPR043737">
    <property type="entry name" value="DUF5682"/>
</dbReference>
<protein>
    <submittedName>
        <fullName evidence="2">Uncharacterized protein</fullName>
    </submittedName>
</protein>
<dbReference type="PANTHER" id="PTHR30634">
    <property type="entry name" value="OUTER MEMBRANE LOLAB LIPOPROTEIN INSERTION APPARATUS"/>
    <property type="match status" value="1"/>
</dbReference>
<gene>
    <name evidence="2" type="ORF">KDM89_05520</name>
</gene>
<dbReference type="Pfam" id="PF18934">
    <property type="entry name" value="DUF5682"/>
    <property type="match status" value="1"/>
</dbReference>
<evidence type="ECO:0000256" key="1">
    <source>
        <dbReference type="SAM" id="MobiDB-lite"/>
    </source>
</evidence>
<comment type="caution">
    <text evidence="2">The sequence shown here is derived from an EMBL/GenBank/DDBJ whole genome shotgun (WGS) entry which is preliminary data.</text>
</comment>
<dbReference type="EMBL" id="JAGSPN010000003">
    <property type="protein sequence ID" value="MBR7781587.1"/>
    <property type="molecule type" value="Genomic_DNA"/>
</dbReference>
<dbReference type="PANTHER" id="PTHR30634:SF14">
    <property type="match status" value="1"/>
</dbReference>
<accession>A0A941I4E6</accession>
<evidence type="ECO:0000313" key="2">
    <source>
        <dbReference type="EMBL" id="MBR7781587.1"/>
    </source>
</evidence>
<reference evidence="2" key="1">
    <citation type="submission" date="2021-04" db="EMBL/GenBank/DDBJ databases">
        <title>novel species isolated from subtropical streams in China.</title>
        <authorList>
            <person name="Lu H."/>
        </authorList>
    </citation>
    <scope>NUCLEOTIDE SEQUENCE</scope>
    <source>
        <strain evidence="2">LFS511W</strain>
    </source>
</reference>
<dbReference type="Proteomes" id="UP000680067">
    <property type="component" value="Unassembled WGS sequence"/>
</dbReference>
<dbReference type="AlphaFoldDB" id="A0A941I4E6"/>
<organism evidence="2 3">
    <name type="scientific">Undibacterium luofuense</name>
    <dbReference type="NCBI Taxonomy" id="2828733"/>
    <lineage>
        <taxon>Bacteria</taxon>
        <taxon>Pseudomonadati</taxon>
        <taxon>Pseudomonadota</taxon>
        <taxon>Betaproteobacteria</taxon>
        <taxon>Burkholderiales</taxon>
        <taxon>Oxalobacteraceae</taxon>
        <taxon>Undibacterium</taxon>
    </lineage>
</organism>
<keyword evidence="3" id="KW-1185">Reference proteome</keyword>
<dbReference type="InterPro" id="IPR050458">
    <property type="entry name" value="LolB"/>
</dbReference>
<sequence length="772" mass="85160">MSIHFFGIRHHGPGCARALDSALQTLEPDIVLLEGPPEAEDILPLAIDETMVPPIAMLVYPAEAPQHGVFYPFAGFSPEWITMRYALLRQIPLRLMDLPLTYRFAACLEADLQARADKEVSEPVEGTDGDGLNTEQSADAEISVTTGENSVPDADWISALRMDPLAELSRAAGYEDQESWWEREVEQRSDSNDLFLAIQEAMTALREHAPQESLRDQQREAAMRQKIREAEKAGYQRIAVVCGAWHVPALAGKSSVKQDQALLKGLGKAKTCATWVPWSSDRLAYESGYGAGISSPGWYAHLWQSPDQAGLRWVTEAARLMRSAGLDASSASVIETVRLAEATAAMRDLPMAGLRELREAMLAVLCHGDAAPLQLIRDQLEIGHQLGSVPASAAAAPLQRDLEMQQKSLRLKPETLSKVIELDLREPNGRARSRLLHQLTVLGIHWGKRQANTNRQGTFRESWLLEWRPEMAIRLIETSRYGNRIAEAAAACLSETARNADLPELTSLLDVAVLAELPQASAELLLLLQNQAALANDITHLMRALPPLVSVARYGDVRGTSHLHVLPIIHSLTERIMLGLPLACTGIDEQAAEQMVSHIEAVQKAIDTLGEQALADGWSGCLQKLYLQDSIAPGVQGYALRLCYDKQRIDEETLTQQTHRMLSSGSPAAIATTWLGGLLCGSGLLLLHQDALWQVIDQWLSTLPDDIFMERLALLRRAFSGFTPSERRQMGDKVRHLGSSEPRQASQEINVDTERASAVLPFLQHLFEESIL</sequence>
<dbReference type="RefSeq" id="WP_212686944.1">
    <property type="nucleotide sequence ID" value="NZ_JAGSPN010000003.1"/>
</dbReference>
<evidence type="ECO:0000313" key="3">
    <source>
        <dbReference type="Proteomes" id="UP000680067"/>
    </source>
</evidence>